<dbReference type="Proteomes" id="UP000315295">
    <property type="component" value="Unassembled WGS sequence"/>
</dbReference>
<protein>
    <submittedName>
        <fullName evidence="1">Uncharacterized protein</fullName>
    </submittedName>
</protein>
<comment type="caution">
    <text evidence="1">The sequence shown here is derived from an EMBL/GenBank/DDBJ whole genome shotgun (WGS) entry which is preliminary data.</text>
</comment>
<gene>
    <name evidence="1" type="ORF">C1H46_029674</name>
</gene>
<dbReference type="AlphaFoldDB" id="A0A540LE49"/>
<evidence type="ECO:0000313" key="2">
    <source>
        <dbReference type="Proteomes" id="UP000315295"/>
    </source>
</evidence>
<dbReference type="EMBL" id="VIEB01000621">
    <property type="protein sequence ID" value="TQD84748.1"/>
    <property type="molecule type" value="Genomic_DNA"/>
</dbReference>
<name>A0A540LE49_MALBA</name>
<organism evidence="1 2">
    <name type="scientific">Malus baccata</name>
    <name type="common">Siberian crab apple</name>
    <name type="synonym">Pyrus baccata</name>
    <dbReference type="NCBI Taxonomy" id="106549"/>
    <lineage>
        <taxon>Eukaryota</taxon>
        <taxon>Viridiplantae</taxon>
        <taxon>Streptophyta</taxon>
        <taxon>Embryophyta</taxon>
        <taxon>Tracheophyta</taxon>
        <taxon>Spermatophyta</taxon>
        <taxon>Magnoliopsida</taxon>
        <taxon>eudicotyledons</taxon>
        <taxon>Gunneridae</taxon>
        <taxon>Pentapetalae</taxon>
        <taxon>rosids</taxon>
        <taxon>fabids</taxon>
        <taxon>Rosales</taxon>
        <taxon>Rosaceae</taxon>
        <taxon>Amygdaloideae</taxon>
        <taxon>Maleae</taxon>
        <taxon>Malus</taxon>
    </lineage>
</organism>
<accession>A0A540LE49</accession>
<sequence length="59" mass="6259">MAWMYGRFGPSDSTSSRPFPTNLSISSLALLSTFGWLMSSASAHSTEMAVVSVSAVKKS</sequence>
<proteinExistence type="predicted"/>
<keyword evidence="2" id="KW-1185">Reference proteome</keyword>
<reference evidence="1 2" key="1">
    <citation type="journal article" date="2019" name="G3 (Bethesda)">
        <title>Sequencing of a Wild Apple (Malus baccata) Genome Unravels the Differences Between Cultivated and Wild Apple Species Regarding Disease Resistance and Cold Tolerance.</title>
        <authorList>
            <person name="Chen X."/>
        </authorList>
    </citation>
    <scope>NUCLEOTIDE SEQUENCE [LARGE SCALE GENOMIC DNA]</scope>
    <source>
        <strain evidence="2">cv. Shandingzi</strain>
        <tissue evidence="1">Leaves</tissue>
    </source>
</reference>
<evidence type="ECO:0000313" key="1">
    <source>
        <dbReference type="EMBL" id="TQD84748.1"/>
    </source>
</evidence>